<comment type="similarity">
    <text evidence="1">Belongs to the carbon-nitrogen hydrolase superfamily. Nitrilase family.</text>
</comment>
<dbReference type="InterPro" id="IPR036526">
    <property type="entry name" value="C-N_Hydrolase_sf"/>
</dbReference>
<dbReference type="InterPro" id="IPR044149">
    <property type="entry name" value="Nitrilases_CHs"/>
</dbReference>
<gene>
    <name evidence="4" type="ORF">B0T25DRAFT_463894</name>
</gene>
<dbReference type="PROSITE" id="PS50263">
    <property type="entry name" value="CN_HYDROLASE"/>
    <property type="match status" value="1"/>
</dbReference>
<dbReference type="Proteomes" id="UP001275084">
    <property type="component" value="Unassembled WGS sequence"/>
</dbReference>
<evidence type="ECO:0000259" key="3">
    <source>
        <dbReference type="PROSITE" id="PS50263"/>
    </source>
</evidence>
<sequence>PPKIRLGTASPPSQPSTPETLSHLARLASRAAAKKIDILVLPEAYVGGYPRGVGFGSVVGSRSAEGRDEYLRYFQGTADLGDTVGEGGAGAGARWVRRELEGDGAEAVEGEGNRRGDGTREELERVARETGVFLVLGCIETAGGSLYCAVVYVCPNVGMVGKSFAGTGSERLIWAQGSPTTLRAVSTVIRGVRINLAAAICWENYMPLLRQSLYAQNINLYLAPTADARDTWLPLMRTAAIEGRCLIVSSNMCVRGATAIPQTTEHDGNSDGDEALQFSESEPTASAPAPGRRNSCVTEEGRINRGRLHSDER</sequence>
<evidence type="ECO:0000313" key="4">
    <source>
        <dbReference type="EMBL" id="KAK3343668.1"/>
    </source>
</evidence>
<dbReference type="SUPFAM" id="SSF56317">
    <property type="entry name" value="Carbon-nitrogen hydrolase"/>
    <property type="match status" value="1"/>
</dbReference>
<dbReference type="PANTHER" id="PTHR46044">
    <property type="entry name" value="NITRILASE"/>
    <property type="match status" value="1"/>
</dbReference>
<evidence type="ECO:0000256" key="2">
    <source>
        <dbReference type="SAM" id="MobiDB-lite"/>
    </source>
</evidence>
<dbReference type="PANTHER" id="PTHR46044:SF12">
    <property type="entry name" value="HYDROLASE"/>
    <property type="match status" value="1"/>
</dbReference>
<dbReference type="AlphaFoldDB" id="A0AAJ0M9A4"/>
<reference evidence="4" key="2">
    <citation type="submission" date="2023-06" db="EMBL/GenBank/DDBJ databases">
        <authorList>
            <consortium name="Lawrence Berkeley National Laboratory"/>
            <person name="Haridas S."/>
            <person name="Hensen N."/>
            <person name="Bonometti L."/>
            <person name="Westerberg I."/>
            <person name="Brannstrom I.O."/>
            <person name="Guillou S."/>
            <person name="Cros-Aarteil S."/>
            <person name="Calhoun S."/>
            <person name="Kuo A."/>
            <person name="Mondo S."/>
            <person name="Pangilinan J."/>
            <person name="Riley R."/>
            <person name="Labutti K."/>
            <person name="Andreopoulos B."/>
            <person name="Lipzen A."/>
            <person name="Chen C."/>
            <person name="Yanf M."/>
            <person name="Daum C."/>
            <person name="Ng V."/>
            <person name="Clum A."/>
            <person name="Steindorff A."/>
            <person name="Ohm R."/>
            <person name="Martin F."/>
            <person name="Silar P."/>
            <person name="Natvig D."/>
            <person name="Lalanne C."/>
            <person name="Gautier V."/>
            <person name="Ament-Velasquez S.L."/>
            <person name="Kruys A."/>
            <person name="Hutchinson M.I."/>
            <person name="Powell A.J."/>
            <person name="Barry K."/>
            <person name="Miller A.N."/>
            <person name="Grigoriev I.V."/>
            <person name="Debuchy R."/>
            <person name="Gladieux P."/>
            <person name="Thoren M.H."/>
            <person name="Johannesson H."/>
        </authorList>
    </citation>
    <scope>NUCLEOTIDE SEQUENCE</scope>
    <source>
        <strain evidence="4">CBS 955.72</strain>
    </source>
</reference>
<organism evidence="4 5">
    <name type="scientific">Lasiosphaeria hispida</name>
    <dbReference type="NCBI Taxonomy" id="260671"/>
    <lineage>
        <taxon>Eukaryota</taxon>
        <taxon>Fungi</taxon>
        <taxon>Dikarya</taxon>
        <taxon>Ascomycota</taxon>
        <taxon>Pezizomycotina</taxon>
        <taxon>Sordariomycetes</taxon>
        <taxon>Sordariomycetidae</taxon>
        <taxon>Sordariales</taxon>
        <taxon>Lasiosphaeriaceae</taxon>
        <taxon>Lasiosphaeria</taxon>
    </lineage>
</organism>
<keyword evidence="5" id="KW-1185">Reference proteome</keyword>
<protein>
    <submittedName>
        <fullName evidence="4">Carbon-nitrogen hydrolase</fullName>
    </submittedName>
</protein>
<keyword evidence="4" id="KW-0378">Hydrolase</keyword>
<feature type="non-terminal residue" evidence="4">
    <location>
        <position position="1"/>
    </location>
</feature>
<dbReference type="InterPro" id="IPR003010">
    <property type="entry name" value="C-N_Hydrolase"/>
</dbReference>
<feature type="compositionally biased region" description="Basic and acidic residues" evidence="2">
    <location>
        <begin position="299"/>
        <end position="313"/>
    </location>
</feature>
<evidence type="ECO:0000313" key="5">
    <source>
        <dbReference type="Proteomes" id="UP001275084"/>
    </source>
</evidence>
<feature type="region of interest" description="Disordered" evidence="2">
    <location>
        <begin position="260"/>
        <end position="313"/>
    </location>
</feature>
<accession>A0AAJ0M9A4</accession>
<name>A0AAJ0M9A4_9PEZI</name>
<comment type="caution">
    <text evidence="4">The sequence shown here is derived from an EMBL/GenBank/DDBJ whole genome shotgun (WGS) entry which is preliminary data.</text>
</comment>
<feature type="domain" description="CN hydrolase" evidence="3">
    <location>
        <begin position="2"/>
        <end position="305"/>
    </location>
</feature>
<proteinExistence type="inferred from homology"/>
<evidence type="ECO:0000256" key="1">
    <source>
        <dbReference type="ARBA" id="ARBA00008129"/>
    </source>
</evidence>
<dbReference type="Gene3D" id="3.60.110.10">
    <property type="entry name" value="Carbon-nitrogen hydrolase"/>
    <property type="match status" value="1"/>
</dbReference>
<dbReference type="EMBL" id="JAUIQD010000007">
    <property type="protein sequence ID" value="KAK3343668.1"/>
    <property type="molecule type" value="Genomic_DNA"/>
</dbReference>
<reference evidence="4" key="1">
    <citation type="journal article" date="2023" name="Mol. Phylogenet. Evol.">
        <title>Genome-scale phylogeny and comparative genomics of the fungal order Sordariales.</title>
        <authorList>
            <person name="Hensen N."/>
            <person name="Bonometti L."/>
            <person name="Westerberg I."/>
            <person name="Brannstrom I.O."/>
            <person name="Guillou S."/>
            <person name="Cros-Aarteil S."/>
            <person name="Calhoun S."/>
            <person name="Haridas S."/>
            <person name="Kuo A."/>
            <person name="Mondo S."/>
            <person name="Pangilinan J."/>
            <person name="Riley R."/>
            <person name="LaButti K."/>
            <person name="Andreopoulos B."/>
            <person name="Lipzen A."/>
            <person name="Chen C."/>
            <person name="Yan M."/>
            <person name="Daum C."/>
            <person name="Ng V."/>
            <person name="Clum A."/>
            <person name="Steindorff A."/>
            <person name="Ohm R.A."/>
            <person name="Martin F."/>
            <person name="Silar P."/>
            <person name="Natvig D.O."/>
            <person name="Lalanne C."/>
            <person name="Gautier V."/>
            <person name="Ament-Velasquez S.L."/>
            <person name="Kruys A."/>
            <person name="Hutchinson M.I."/>
            <person name="Powell A.J."/>
            <person name="Barry K."/>
            <person name="Miller A.N."/>
            <person name="Grigoriev I.V."/>
            <person name="Debuchy R."/>
            <person name="Gladieux P."/>
            <person name="Hiltunen Thoren M."/>
            <person name="Johannesson H."/>
        </authorList>
    </citation>
    <scope>NUCLEOTIDE SEQUENCE</scope>
    <source>
        <strain evidence="4">CBS 955.72</strain>
    </source>
</reference>
<dbReference type="GO" id="GO:0016787">
    <property type="term" value="F:hydrolase activity"/>
    <property type="evidence" value="ECO:0007669"/>
    <property type="project" value="UniProtKB-KW"/>
</dbReference>
<dbReference type="Pfam" id="PF00795">
    <property type="entry name" value="CN_hydrolase"/>
    <property type="match status" value="1"/>
</dbReference>